<gene>
    <name evidence="2" type="ORF">SAMN05192549_105309</name>
</gene>
<dbReference type="AlphaFoldDB" id="A0A1M7PQS5"/>
<proteinExistence type="predicted"/>
<dbReference type="EMBL" id="FRCX01000005">
    <property type="protein sequence ID" value="SHN19672.1"/>
    <property type="molecule type" value="Genomic_DNA"/>
</dbReference>
<protein>
    <submittedName>
        <fullName evidence="2">Uncharacterized protein</fullName>
    </submittedName>
</protein>
<dbReference type="Proteomes" id="UP000184339">
    <property type="component" value="Unassembled WGS sequence"/>
</dbReference>
<reference evidence="3" key="1">
    <citation type="submission" date="2016-11" db="EMBL/GenBank/DDBJ databases">
        <authorList>
            <person name="Varghese N."/>
            <person name="Submissions S."/>
        </authorList>
    </citation>
    <scope>NUCLEOTIDE SEQUENCE [LARGE SCALE GENOMIC DNA]</scope>
    <source>
        <strain evidence="3">Sac-22</strain>
    </source>
</reference>
<dbReference type="OrthoDB" id="9967558at2"/>
<organism evidence="2 3">
    <name type="scientific">Duganella sacchari</name>
    <dbReference type="NCBI Taxonomy" id="551987"/>
    <lineage>
        <taxon>Bacteria</taxon>
        <taxon>Pseudomonadati</taxon>
        <taxon>Pseudomonadota</taxon>
        <taxon>Betaproteobacteria</taxon>
        <taxon>Burkholderiales</taxon>
        <taxon>Oxalobacteraceae</taxon>
        <taxon>Telluria group</taxon>
        <taxon>Duganella</taxon>
    </lineage>
</organism>
<feature type="chain" id="PRO_5012794172" evidence="1">
    <location>
        <begin position="24"/>
        <end position="156"/>
    </location>
</feature>
<sequence length="156" mass="16899">MKRLPFAPSALLLVTLAASAAHAQQPVAIPMGGHAPAATSRTVIYTADCKQIHYQLRLDKSRRTLQFQYEDQHTVQQDLSGTPFGQALLKQPLIGNFGFSCAAAGLNVSFIGLQLQRGKQPQPVSYRLTIGNDGSILEDNGLTTEDLDFINTYLAG</sequence>
<keyword evidence="1" id="KW-0732">Signal</keyword>
<accession>A0A1M7PQS5</accession>
<evidence type="ECO:0000256" key="1">
    <source>
        <dbReference type="SAM" id="SignalP"/>
    </source>
</evidence>
<name>A0A1M7PQS5_9BURK</name>
<dbReference type="RefSeq" id="WP_072785155.1">
    <property type="nucleotide sequence ID" value="NZ_FRCX01000005.1"/>
</dbReference>
<feature type="signal peptide" evidence="1">
    <location>
        <begin position="1"/>
        <end position="23"/>
    </location>
</feature>
<keyword evidence="3" id="KW-1185">Reference proteome</keyword>
<evidence type="ECO:0000313" key="2">
    <source>
        <dbReference type="EMBL" id="SHN19672.1"/>
    </source>
</evidence>
<evidence type="ECO:0000313" key="3">
    <source>
        <dbReference type="Proteomes" id="UP000184339"/>
    </source>
</evidence>
<dbReference type="STRING" id="551987.SAMN05192549_105309"/>